<feature type="transmembrane region" description="Helical" evidence="11">
    <location>
        <begin position="1178"/>
        <end position="1199"/>
    </location>
</feature>
<evidence type="ECO:0000256" key="6">
    <source>
        <dbReference type="ARBA" id="ARBA00022840"/>
    </source>
</evidence>
<dbReference type="GeneID" id="303257636"/>
<feature type="compositionally biased region" description="Basic and acidic residues" evidence="10">
    <location>
        <begin position="327"/>
        <end position="344"/>
    </location>
</feature>
<dbReference type="GO" id="GO:0016887">
    <property type="term" value="F:ATP hydrolysis activity"/>
    <property type="evidence" value="ECO:0007669"/>
    <property type="project" value="InterPro"/>
</dbReference>
<evidence type="ECO:0000256" key="11">
    <source>
        <dbReference type="SAM" id="Phobius"/>
    </source>
</evidence>
<feature type="transmembrane region" description="Helical" evidence="11">
    <location>
        <begin position="266"/>
        <end position="285"/>
    </location>
</feature>
<sequence>MLQIQHICKEYRTGNLIQKALDDVSLNLRDNEFVAILGPSGSGKTTLLNIIGGLDRYDSGDLIINGISTKKYKDRDWDSYRNHTIGFVFQSYNLIPHQTVLANVELALTISGIGKSERRKRATEALEKVGLGAQLHKRPSQMSGGQMQRVAIARALVNDPDILLADEPTGALDSDTSVQVMDLLQEVAKDRLVVMVTHNPELAEQYATRIVTLKDGVIRSDTDPFEVDETTMGAAEHRNMGKSSMSFLTALALSFNNLKTKKARTLLTSFAGSIGIIGIALILSLSTGVNQYIQNVEEETLSEYPLQIQSTGFDLTSMMVGMDSASADDKKTDKEKSDTKKKSKDQVKVIQMVTNMFSTMDSNDLGALKKYLDTGKSGVEQYTNAIEYKYSVSPQIYKENKDSIRQVNPDQSFSAMGLGSSISTNSMMSSMMSTDVFYEMPESSKLYENQYEVEKGHWPEKYNECVVVLTSNGRMSDFMLYTLGLRDPLELDEMIQSFMKEENVTTPDDLGTYSYDDIIGTKFKLVNSSEYYEYDSQYQVWKDKTDNEDYMKSLVANGEDLTVVGIVKPAEDAKASSLSPGIAYPTSLTKHVAEQAAKSEIVKQQLANPDVNVFTNKKFGEKDSENGFSMDSLFTVDEAALQKAFGFDASAMNNLGNSLDFGNSLNLSESMNLSKAFQTGSNTLDLSGLVNPDSLNLDLSGMPQMNLGEIVSNLDLKVSPDGMKQMACGLLTGYQEYAKTHPEADYSGLGEDFTAFLKTDAAKKIISDNIKDIMKSSGTVTITTEKIQELIKNIMAGYEQYITEKGYTDPDQFDEYLMEYLQTDEAKKIISDWMSEVMPEDPKIEITPEQLEKLSDDLVKGYLAYASENGLPDPSKMGEHFMAYLQTDDGKKQFQEGLSAMIDMDQLESQVSKIIGNYMNQAMGTMGNAIGQVLETQVSSAMTQIVSQMTTGLESAMKQMMTNVGTQLQNSLGNAMQIDPTAFADAFQMNMTEDDLAELMMSMSGKGLASYDSNLQELGYVDFAVPSAINIYPKDFEGKEQVAKILDDYNSRMEAEGKDEQVITYTDVVGTLMSSVTTIVDTISYVLIAFVAISLVVSSIMIGVITYISVLERKKEIGILRAIGASKRNVSQVFNAETFIIGLCAGLIGIGLTLLLLIPGNAIIHSVADNAKVNAVLPIVPAIILILLSVVLTLLGGLIPSKKAAKSDPVTALRTE</sequence>
<evidence type="ECO:0000313" key="13">
    <source>
        <dbReference type="Proteomes" id="UP000078383"/>
    </source>
</evidence>
<dbReference type="GO" id="GO:0005524">
    <property type="term" value="F:ATP binding"/>
    <property type="evidence" value="ECO:0007669"/>
    <property type="project" value="UniProtKB-KW"/>
</dbReference>
<evidence type="ECO:0000256" key="7">
    <source>
        <dbReference type="ARBA" id="ARBA00022989"/>
    </source>
</evidence>
<dbReference type="SUPFAM" id="SSF52540">
    <property type="entry name" value="P-loop containing nucleoside triphosphate hydrolases"/>
    <property type="match status" value="1"/>
</dbReference>
<reference evidence="12 13" key="1">
    <citation type="submission" date="2015-09" db="EMBL/GenBank/DDBJ databases">
        <authorList>
            <consortium name="Pathogen Informatics"/>
        </authorList>
    </citation>
    <scope>NUCLEOTIDE SEQUENCE [LARGE SCALE GENOMIC DNA]</scope>
    <source>
        <strain evidence="12 13">2789STDY5834889</strain>
    </source>
</reference>
<dbReference type="Proteomes" id="UP000078383">
    <property type="component" value="Unassembled WGS sequence"/>
</dbReference>
<evidence type="ECO:0000256" key="10">
    <source>
        <dbReference type="SAM" id="MobiDB-lite"/>
    </source>
</evidence>
<evidence type="ECO:0000256" key="3">
    <source>
        <dbReference type="ARBA" id="ARBA00022475"/>
    </source>
</evidence>
<proteinExistence type="inferred from homology"/>
<evidence type="ECO:0000313" key="12">
    <source>
        <dbReference type="EMBL" id="CUQ80880.1"/>
    </source>
</evidence>
<evidence type="ECO:0000256" key="9">
    <source>
        <dbReference type="ARBA" id="ARBA00038388"/>
    </source>
</evidence>
<dbReference type="PROSITE" id="PS00211">
    <property type="entry name" value="ABC_TRANSPORTER_1"/>
    <property type="match status" value="1"/>
</dbReference>
<dbReference type="Pfam" id="PF00005">
    <property type="entry name" value="ABC_tran"/>
    <property type="match status" value="1"/>
</dbReference>
<evidence type="ECO:0000256" key="5">
    <source>
        <dbReference type="ARBA" id="ARBA00022741"/>
    </source>
</evidence>
<keyword evidence="3" id="KW-1003">Cell membrane</keyword>
<evidence type="ECO:0000256" key="4">
    <source>
        <dbReference type="ARBA" id="ARBA00022692"/>
    </source>
</evidence>
<evidence type="ECO:0000256" key="2">
    <source>
        <dbReference type="ARBA" id="ARBA00022448"/>
    </source>
</evidence>
<dbReference type="GO" id="GO:0098796">
    <property type="term" value="C:membrane protein complex"/>
    <property type="evidence" value="ECO:0007669"/>
    <property type="project" value="UniProtKB-ARBA"/>
</dbReference>
<comment type="similarity">
    <text evidence="9">Belongs to the ABC transporter superfamily. Macrolide exporter (TC 3.A.1.122) family.</text>
</comment>
<keyword evidence="4 11" id="KW-0812">Transmembrane</keyword>
<feature type="transmembrane region" description="Helical" evidence="11">
    <location>
        <begin position="1083"/>
        <end position="1111"/>
    </location>
</feature>
<dbReference type="InterPro" id="IPR003439">
    <property type="entry name" value="ABC_transporter-like_ATP-bd"/>
</dbReference>
<dbReference type="AlphaFoldDB" id="A0A174SGE0"/>
<organism evidence="12 13">
    <name type="scientific">[Ruminococcus] torques</name>
    <dbReference type="NCBI Taxonomy" id="33039"/>
    <lineage>
        <taxon>Bacteria</taxon>
        <taxon>Bacillati</taxon>
        <taxon>Bacillota</taxon>
        <taxon>Clostridia</taxon>
        <taxon>Lachnospirales</taxon>
        <taxon>Lachnospiraceae</taxon>
        <taxon>Mediterraneibacter</taxon>
    </lineage>
</organism>
<dbReference type="EMBL" id="CZBX01000001">
    <property type="protein sequence ID" value="CUQ80880.1"/>
    <property type="molecule type" value="Genomic_DNA"/>
</dbReference>
<dbReference type="CDD" id="cd03255">
    <property type="entry name" value="ABC_MJ0796_LolCDE_FtsE"/>
    <property type="match status" value="1"/>
</dbReference>
<keyword evidence="6 12" id="KW-0067">ATP-binding</keyword>
<keyword evidence="5" id="KW-0547">Nucleotide-binding</keyword>
<dbReference type="InterPro" id="IPR017871">
    <property type="entry name" value="ABC_transporter-like_CS"/>
</dbReference>
<dbReference type="GO" id="GO:0022857">
    <property type="term" value="F:transmembrane transporter activity"/>
    <property type="evidence" value="ECO:0007669"/>
    <property type="project" value="UniProtKB-ARBA"/>
</dbReference>
<dbReference type="InterPro" id="IPR003593">
    <property type="entry name" value="AAA+_ATPase"/>
</dbReference>
<dbReference type="OrthoDB" id="2079174at2"/>
<feature type="transmembrane region" description="Helical" evidence="11">
    <location>
        <begin position="1132"/>
        <end position="1158"/>
    </location>
</feature>
<dbReference type="PANTHER" id="PTHR42798">
    <property type="entry name" value="LIPOPROTEIN-RELEASING SYSTEM ATP-BINDING PROTEIN LOLD"/>
    <property type="match status" value="1"/>
</dbReference>
<dbReference type="Pfam" id="PF02687">
    <property type="entry name" value="FtsX"/>
    <property type="match status" value="1"/>
</dbReference>
<keyword evidence="8 11" id="KW-0472">Membrane</keyword>
<dbReference type="PANTHER" id="PTHR42798:SF6">
    <property type="entry name" value="CELL DIVISION ATP-BINDING PROTEIN FTSE"/>
    <property type="match status" value="1"/>
</dbReference>
<evidence type="ECO:0000256" key="8">
    <source>
        <dbReference type="ARBA" id="ARBA00023136"/>
    </source>
</evidence>
<dbReference type="RefSeq" id="WP_020437175.1">
    <property type="nucleotide sequence ID" value="NZ_CZBR01000001.1"/>
</dbReference>
<dbReference type="FunFam" id="3.40.50.300:FF:000032">
    <property type="entry name" value="Export ABC transporter ATP-binding protein"/>
    <property type="match status" value="1"/>
</dbReference>
<dbReference type="InterPro" id="IPR017911">
    <property type="entry name" value="MacB-like_ATP-bd"/>
</dbReference>
<dbReference type="InterPro" id="IPR027417">
    <property type="entry name" value="P-loop_NTPase"/>
</dbReference>
<evidence type="ECO:0000256" key="1">
    <source>
        <dbReference type="ARBA" id="ARBA00004429"/>
    </source>
</evidence>
<keyword evidence="7 11" id="KW-1133">Transmembrane helix</keyword>
<dbReference type="SMART" id="SM00382">
    <property type="entry name" value="AAA"/>
    <property type="match status" value="1"/>
</dbReference>
<dbReference type="InterPro" id="IPR003838">
    <property type="entry name" value="ABC3_permease_C"/>
</dbReference>
<dbReference type="GO" id="GO:0005886">
    <property type="term" value="C:plasma membrane"/>
    <property type="evidence" value="ECO:0007669"/>
    <property type="project" value="UniProtKB-SubCell"/>
</dbReference>
<gene>
    <name evidence="12" type="primary">macB_1</name>
    <name evidence="12" type="ORF">ERS852502_00150</name>
</gene>
<accession>A0A174SGE0</accession>
<name>A0A174SGE0_9FIRM</name>
<keyword evidence="2" id="KW-0813">Transport</keyword>
<protein>
    <submittedName>
        <fullName evidence="12">Macrolide export ATP-binding/permease protein MacB</fullName>
        <ecNumber evidence="12">3.6.3.-</ecNumber>
    </submittedName>
</protein>
<dbReference type="EC" id="3.6.3.-" evidence="12"/>
<feature type="region of interest" description="Disordered" evidence="10">
    <location>
        <begin position="324"/>
        <end position="344"/>
    </location>
</feature>
<keyword evidence="12" id="KW-0378">Hydrolase</keyword>
<comment type="subcellular location">
    <subcellularLocation>
        <location evidence="1">Cell inner membrane</location>
        <topology evidence="1">Multi-pass membrane protein</topology>
    </subcellularLocation>
</comment>
<dbReference type="Gene3D" id="3.40.50.300">
    <property type="entry name" value="P-loop containing nucleotide triphosphate hydrolases"/>
    <property type="match status" value="1"/>
</dbReference>
<dbReference type="PROSITE" id="PS50893">
    <property type="entry name" value="ABC_TRANSPORTER_2"/>
    <property type="match status" value="1"/>
</dbReference>